<dbReference type="EMBL" id="QEAN01000001">
    <property type="protein sequence ID" value="TPX55037.1"/>
    <property type="molecule type" value="Genomic_DNA"/>
</dbReference>
<dbReference type="VEuPathDB" id="FungiDB:SeMB42_g00039"/>
<dbReference type="EMBL" id="QEAM01000079">
    <property type="protein sequence ID" value="TPX47374.1"/>
    <property type="molecule type" value="Genomic_DNA"/>
</dbReference>
<protein>
    <recommendedName>
        <fullName evidence="5">RRM domain-containing protein</fullName>
    </recommendedName>
</protein>
<evidence type="ECO:0000313" key="1">
    <source>
        <dbReference type="EMBL" id="TPX47374.1"/>
    </source>
</evidence>
<name>A0A507D7C7_9FUNG</name>
<gene>
    <name evidence="1" type="ORF">SeLEV6574_g02700</name>
    <name evidence="2" type="ORF">SeMB42_g00039</name>
</gene>
<accession>A0A507D7C7</accession>
<dbReference type="Gene3D" id="3.30.70.330">
    <property type="match status" value="1"/>
</dbReference>
<organism evidence="1 4">
    <name type="scientific">Synchytrium endobioticum</name>
    <dbReference type="NCBI Taxonomy" id="286115"/>
    <lineage>
        <taxon>Eukaryota</taxon>
        <taxon>Fungi</taxon>
        <taxon>Fungi incertae sedis</taxon>
        <taxon>Chytridiomycota</taxon>
        <taxon>Chytridiomycota incertae sedis</taxon>
        <taxon>Chytridiomycetes</taxon>
        <taxon>Synchytriales</taxon>
        <taxon>Synchytriaceae</taxon>
        <taxon>Synchytrium</taxon>
    </lineage>
</organism>
<evidence type="ECO:0000313" key="4">
    <source>
        <dbReference type="Proteomes" id="UP000320475"/>
    </source>
</evidence>
<comment type="caution">
    <text evidence="1">The sequence shown here is derived from an EMBL/GenBank/DDBJ whole genome shotgun (WGS) entry which is preliminary data.</text>
</comment>
<keyword evidence="3" id="KW-1185">Reference proteome</keyword>
<dbReference type="Proteomes" id="UP000317494">
    <property type="component" value="Unassembled WGS sequence"/>
</dbReference>
<evidence type="ECO:0008006" key="5">
    <source>
        <dbReference type="Google" id="ProtNLM"/>
    </source>
</evidence>
<dbReference type="AlphaFoldDB" id="A0A507D7C7"/>
<evidence type="ECO:0000313" key="2">
    <source>
        <dbReference type="EMBL" id="TPX55037.1"/>
    </source>
</evidence>
<evidence type="ECO:0000313" key="3">
    <source>
        <dbReference type="Proteomes" id="UP000317494"/>
    </source>
</evidence>
<dbReference type="InterPro" id="IPR012677">
    <property type="entry name" value="Nucleotide-bd_a/b_plait_sf"/>
</dbReference>
<proteinExistence type="predicted"/>
<dbReference type="Proteomes" id="UP000320475">
    <property type="component" value="Unassembled WGS sequence"/>
</dbReference>
<sequence length="260" mass="29163">MNNTSSAPSRKQSIELYIPRHRRMLQQGEYKPASAGPTETLQQEPLVTNHPKVHLWDLPSPATATKKSPTSAGIVRGNFAEPRRQMSKTYPVRQSFRSTAMPLSETAAGFHPPGPSPLNSHEVPDYIVKSRRPKRHAWEKDDSVGNMDHLGGDLAVAGDAEELSSTRGSFGEYRSLEVGKALELQGLPDSWNTSHLLQALRKWKENIYVTWRYPDRALVAFDHPTDAQTAKANLATDPRFKTKEYTGEVLCWADDDSWQD</sequence>
<reference evidence="3 4" key="1">
    <citation type="journal article" date="2019" name="Sci. Rep.">
        <title>Comparative genomics of chytrid fungi reveal insights into the obligate biotrophic and pathogenic lifestyle of Synchytrium endobioticum.</title>
        <authorList>
            <person name="van de Vossenberg B.T.L.H."/>
            <person name="Warris S."/>
            <person name="Nguyen H.D.T."/>
            <person name="van Gent-Pelzer M.P.E."/>
            <person name="Joly D.L."/>
            <person name="van de Geest H.C."/>
            <person name="Bonants P.J.M."/>
            <person name="Smith D.S."/>
            <person name="Levesque C.A."/>
            <person name="van der Lee T.A.J."/>
        </authorList>
    </citation>
    <scope>NUCLEOTIDE SEQUENCE [LARGE SCALE GENOMIC DNA]</scope>
    <source>
        <strain evidence="1 4">LEV6574</strain>
        <strain evidence="2 3">MB42</strain>
    </source>
</reference>